<gene>
    <name evidence="2" type="ORF">RxyAA322_13550</name>
</gene>
<organism evidence="2 3">
    <name type="scientific">Rubrobacter xylanophilus</name>
    <dbReference type="NCBI Taxonomy" id="49319"/>
    <lineage>
        <taxon>Bacteria</taxon>
        <taxon>Bacillati</taxon>
        <taxon>Actinomycetota</taxon>
        <taxon>Rubrobacteria</taxon>
        <taxon>Rubrobacterales</taxon>
        <taxon>Rubrobacteraceae</taxon>
        <taxon>Rubrobacter</taxon>
    </lineage>
</organism>
<evidence type="ECO:0000313" key="3">
    <source>
        <dbReference type="Proteomes" id="UP000318065"/>
    </source>
</evidence>
<protein>
    <recommendedName>
        <fullName evidence="1">DUF4126 domain-containing protein</fullName>
    </recommendedName>
</protein>
<accession>A0A510HHQ4</accession>
<dbReference type="Pfam" id="PF13548">
    <property type="entry name" value="DUF4126"/>
    <property type="match status" value="1"/>
</dbReference>
<keyword evidence="3" id="KW-1185">Reference proteome</keyword>
<dbReference type="InterPro" id="IPR025196">
    <property type="entry name" value="DUF4126"/>
</dbReference>
<proteinExistence type="predicted"/>
<evidence type="ECO:0000259" key="1">
    <source>
        <dbReference type="Pfam" id="PF13548"/>
    </source>
</evidence>
<evidence type="ECO:0000313" key="2">
    <source>
        <dbReference type="EMBL" id="BBL79501.1"/>
    </source>
</evidence>
<feature type="domain" description="DUF4126" evidence="1">
    <location>
        <begin position="6"/>
        <end position="146"/>
    </location>
</feature>
<name>A0A510HHQ4_9ACTN</name>
<dbReference type="Proteomes" id="UP000318065">
    <property type="component" value="Chromosome"/>
</dbReference>
<dbReference type="EMBL" id="AP019791">
    <property type="protein sequence ID" value="BBL79501.1"/>
    <property type="molecule type" value="Genomic_DNA"/>
</dbReference>
<sequence>MIAARAVGLGAISGMRSLSGPAFLSRAASKGLVSLDGTALAFLGSPLLSKALTLLELGELIGDKLPVAPSRTATLPLVGRAVSGGLVGAALFVSEDRRTATGAILGASAAIAAAFVGERLRALAGERTELPDPLVALVEDAIVLLVGFGSLNVNTGS</sequence>
<dbReference type="AlphaFoldDB" id="A0A510HHQ4"/>
<reference evidence="2" key="1">
    <citation type="journal article" date="2019" name="Microbiol. Resour. Announc.">
        <title>Complete Genome Sequence of Rubrobacter xylanophilus Strain AA3-22, Isolated from Arima Onsen in Japan.</title>
        <authorList>
            <person name="Tomariguchi N."/>
            <person name="Miyazaki K."/>
        </authorList>
    </citation>
    <scope>NUCLEOTIDE SEQUENCE [LARGE SCALE GENOMIC DNA]</scope>
    <source>
        <strain evidence="2">AA3-22</strain>
    </source>
</reference>